<feature type="transmembrane region" description="Helical" evidence="5">
    <location>
        <begin position="39"/>
        <end position="58"/>
    </location>
</feature>
<feature type="transmembrane region" description="Helical" evidence="5">
    <location>
        <begin position="12"/>
        <end position="33"/>
    </location>
</feature>
<reference evidence="7 8" key="1">
    <citation type="submission" date="2018-11" db="EMBL/GenBank/DDBJ databases">
        <title>The draft genome sequence of Amphritea opalescens ANRC-JH13T.</title>
        <authorList>
            <person name="Fang Z."/>
            <person name="Zhang Y."/>
            <person name="Han X."/>
        </authorList>
    </citation>
    <scope>NUCLEOTIDE SEQUENCE [LARGE SCALE GENOMIC DNA]</scope>
    <source>
        <strain evidence="7 8">ANRC-JH13</strain>
    </source>
</reference>
<evidence type="ECO:0000256" key="3">
    <source>
        <dbReference type="ARBA" id="ARBA00022989"/>
    </source>
</evidence>
<dbReference type="PROSITE" id="PS50801">
    <property type="entry name" value="STAS"/>
    <property type="match status" value="1"/>
</dbReference>
<evidence type="ECO:0000256" key="2">
    <source>
        <dbReference type="ARBA" id="ARBA00022692"/>
    </source>
</evidence>
<dbReference type="Pfam" id="PF01740">
    <property type="entry name" value="STAS"/>
    <property type="match status" value="1"/>
</dbReference>
<feature type="transmembrane region" description="Helical" evidence="5">
    <location>
        <begin position="373"/>
        <end position="398"/>
    </location>
</feature>
<name>A0A430KVV1_9GAMM</name>
<sequence>MSPIYGLHFHNIKGDLFGGLTAAVVALPLALAFGVSSGAGAIAGLYGAVFVGLFAALFGGTPSQVSGPTGPMTVVMASVFTQFVALDPVNGAYYAFTVVMMGGLLQTLFGLLRLGKYVTLVPFPVISGFMTGIGIIIILLELGPMFGYPSSSNTVEALEQIPHYITDANLAALLLGSVTLGIVLFCPNKIGDVIPPTLLALVVGTLIYQLFHGETDLAVIGHIPTGMPSLMLPTFSLSILSDMLFAALMLAVLGSIDSLLTSLVADNMTKVQHDSDRELIGQGIGNMVAGLFGGLPGAGATMRTVVNIKAGGRTPLSGGFHALILIIILLGAAPLAEDIPHAVLAGILIKVGLDIIDWRFLSRLHRAPLFVAALMLLVLGLTVMVNLVTAVFVGMFIANVVTVKGLADHQLDSIRVIDSHAGKDEQLTPRERALLAETRGRVILYQFDGPVSYAASKGLAAKLQGRRPHDALLMDFTRVPLIDVSTALAIEDMIVEAQTLGRDVHMIGLNPIVKDILQRFRVLDLIPPNCCHHTREAGLEMAYAMVFRDELS</sequence>
<dbReference type="Proteomes" id="UP000283087">
    <property type="component" value="Unassembled WGS sequence"/>
</dbReference>
<dbReference type="Pfam" id="PF00916">
    <property type="entry name" value="Sulfate_transp"/>
    <property type="match status" value="1"/>
</dbReference>
<feature type="transmembrane region" description="Helical" evidence="5">
    <location>
        <begin position="244"/>
        <end position="264"/>
    </location>
</feature>
<evidence type="ECO:0000256" key="5">
    <source>
        <dbReference type="SAM" id="Phobius"/>
    </source>
</evidence>
<dbReference type="AlphaFoldDB" id="A0A430KVV1"/>
<keyword evidence="2 5" id="KW-0812">Transmembrane</keyword>
<keyword evidence="3 5" id="KW-1133">Transmembrane helix</keyword>
<organism evidence="7 8">
    <name type="scientific">Amphritea opalescens</name>
    <dbReference type="NCBI Taxonomy" id="2490544"/>
    <lineage>
        <taxon>Bacteria</taxon>
        <taxon>Pseudomonadati</taxon>
        <taxon>Pseudomonadota</taxon>
        <taxon>Gammaproteobacteria</taxon>
        <taxon>Oceanospirillales</taxon>
        <taxon>Oceanospirillaceae</taxon>
        <taxon>Amphritea</taxon>
    </lineage>
</organism>
<feature type="transmembrane region" description="Helical" evidence="5">
    <location>
        <begin position="342"/>
        <end position="361"/>
    </location>
</feature>
<dbReference type="GO" id="GO:0016020">
    <property type="term" value="C:membrane"/>
    <property type="evidence" value="ECO:0007669"/>
    <property type="project" value="UniProtKB-SubCell"/>
</dbReference>
<dbReference type="SUPFAM" id="SSF52091">
    <property type="entry name" value="SpoIIaa-like"/>
    <property type="match status" value="1"/>
</dbReference>
<keyword evidence="4 5" id="KW-0472">Membrane</keyword>
<keyword evidence="8" id="KW-1185">Reference proteome</keyword>
<feature type="domain" description="STAS" evidence="6">
    <location>
        <begin position="432"/>
        <end position="542"/>
    </location>
</feature>
<accession>A0A430KVV1</accession>
<feature type="transmembrane region" description="Helical" evidence="5">
    <location>
        <begin position="193"/>
        <end position="211"/>
    </location>
</feature>
<dbReference type="EMBL" id="RQXW01000001">
    <property type="protein sequence ID" value="RTE67631.1"/>
    <property type="molecule type" value="Genomic_DNA"/>
</dbReference>
<proteinExistence type="predicted"/>
<dbReference type="PANTHER" id="PTHR11814">
    <property type="entry name" value="SULFATE TRANSPORTER"/>
    <property type="match status" value="1"/>
</dbReference>
<evidence type="ECO:0000256" key="1">
    <source>
        <dbReference type="ARBA" id="ARBA00004141"/>
    </source>
</evidence>
<evidence type="ECO:0000313" key="8">
    <source>
        <dbReference type="Proteomes" id="UP000283087"/>
    </source>
</evidence>
<gene>
    <name evidence="7" type="ORF">EH243_01400</name>
</gene>
<dbReference type="InterPro" id="IPR036513">
    <property type="entry name" value="STAS_dom_sf"/>
</dbReference>
<dbReference type="RefSeq" id="WP_126156841.1">
    <property type="nucleotide sequence ID" value="NZ_RQXW01000001.1"/>
</dbReference>
<evidence type="ECO:0000313" key="7">
    <source>
        <dbReference type="EMBL" id="RTE67631.1"/>
    </source>
</evidence>
<evidence type="ECO:0000259" key="6">
    <source>
        <dbReference type="PROSITE" id="PS50801"/>
    </source>
</evidence>
<comment type="subcellular location">
    <subcellularLocation>
        <location evidence="1">Membrane</location>
        <topology evidence="1">Multi-pass membrane protein</topology>
    </subcellularLocation>
</comment>
<feature type="transmembrane region" description="Helical" evidence="5">
    <location>
        <begin position="124"/>
        <end position="148"/>
    </location>
</feature>
<dbReference type="CDD" id="cd07042">
    <property type="entry name" value="STAS_SulP_like_sulfate_transporter"/>
    <property type="match status" value="1"/>
</dbReference>
<dbReference type="InterPro" id="IPR001902">
    <property type="entry name" value="SLC26A/SulP_fam"/>
</dbReference>
<feature type="transmembrane region" description="Helical" evidence="5">
    <location>
        <begin position="168"/>
        <end position="186"/>
    </location>
</feature>
<feature type="transmembrane region" description="Helical" evidence="5">
    <location>
        <begin position="284"/>
        <end position="306"/>
    </location>
</feature>
<feature type="transmembrane region" description="Helical" evidence="5">
    <location>
        <begin position="92"/>
        <end position="112"/>
    </location>
</feature>
<dbReference type="OrthoDB" id="9769739at2"/>
<feature type="transmembrane region" description="Helical" evidence="5">
    <location>
        <begin position="318"/>
        <end position="336"/>
    </location>
</feature>
<evidence type="ECO:0000256" key="4">
    <source>
        <dbReference type="ARBA" id="ARBA00023136"/>
    </source>
</evidence>
<dbReference type="Gene3D" id="3.30.750.24">
    <property type="entry name" value="STAS domain"/>
    <property type="match status" value="1"/>
</dbReference>
<dbReference type="InterPro" id="IPR002645">
    <property type="entry name" value="STAS_dom"/>
</dbReference>
<comment type="caution">
    <text evidence="7">The sequence shown here is derived from an EMBL/GenBank/DDBJ whole genome shotgun (WGS) entry which is preliminary data.</text>
</comment>
<protein>
    <submittedName>
        <fullName evidence="7">SulP family inorganic anion transporter</fullName>
    </submittedName>
</protein>
<feature type="transmembrane region" description="Helical" evidence="5">
    <location>
        <begin position="217"/>
        <end position="237"/>
    </location>
</feature>
<dbReference type="GO" id="GO:0055085">
    <property type="term" value="P:transmembrane transport"/>
    <property type="evidence" value="ECO:0007669"/>
    <property type="project" value="InterPro"/>
</dbReference>
<dbReference type="InterPro" id="IPR011547">
    <property type="entry name" value="SLC26A/SulP_dom"/>
</dbReference>